<dbReference type="Pfam" id="PF02421">
    <property type="entry name" value="FeoB_N"/>
    <property type="match status" value="1"/>
</dbReference>
<keyword evidence="4" id="KW-1003">Cell membrane</keyword>
<evidence type="ECO:0000313" key="13">
    <source>
        <dbReference type="EMBL" id="MBC5787802.1"/>
    </source>
</evidence>
<dbReference type="InterPro" id="IPR011640">
    <property type="entry name" value="Fe2_transport_prot_B_C"/>
</dbReference>
<feature type="transmembrane region" description="Helical" evidence="11">
    <location>
        <begin position="682"/>
        <end position="707"/>
    </location>
</feature>
<feature type="transmembrane region" description="Helical" evidence="11">
    <location>
        <begin position="645"/>
        <end position="662"/>
    </location>
</feature>
<proteinExistence type="inferred from homology"/>
<evidence type="ECO:0000256" key="5">
    <source>
        <dbReference type="ARBA" id="ARBA00022692"/>
    </source>
</evidence>
<dbReference type="InterPro" id="IPR041069">
    <property type="entry name" value="FeoB_Cyto"/>
</dbReference>
<dbReference type="Pfam" id="PF07670">
    <property type="entry name" value="Gate"/>
    <property type="match status" value="2"/>
</dbReference>
<evidence type="ECO:0000256" key="7">
    <source>
        <dbReference type="ARBA" id="ARBA00022989"/>
    </source>
</evidence>
<evidence type="ECO:0000256" key="1">
    <source>
        <dbReference type="ARBA" id="ARBA00003926"/>
    </source>
</evidence>
<keyword evidence="11" id="KW-0406">Ion transport</keyword>
<sequence length="710" mass="78415">MGLTANSTGSGAIDTGLHIQRGSVQDRVIGLAGNPNVGKSTVFNALTGLNQHTGNWPGKTVTNAQGNYQREGRNYILVDLPGTYSLLAHSAEEEVARDFICFGDADATVVVCDATCLERNLNLVLQTIEITPNVVVCVNLLDEAEKKGIQLDLKELSNRLGVPVVGTSARKGKGLEQLTQTIETCVMNQPKPMKVVYTTPIEQAVAKLEPVVSPLTQGKINARWLSLKLLEQDEILIQTASEYLQIDLQKELELPLREVWEQLKLEHIGSEKLRDDMVSCLVTAAGLVSSGVVHSQQTVKTRRDRKIDRILTNRWTGIPLMILLLLGIFWITITGANYPSQLLSTGLFWIQDRLTDFFMWIGAPDWLHGILVLGVYRVLAWVVSVMLPPMAIFFPLFTLLEDLGYLPRVAFNLDHFFKKACTCGKQALTMCMGFGCNAAGIVGCRIIDSPRERLIAMITNSFVPCNGRFPILISIITMFFVGSQFQSFTATLLLTGMIVLGIAMTFWVSRLLSKTILKGIPSSFTLELPPYRRPQIGKVIVRSLLDRTIFVLGRAVAVAAPAGAILWIMANVTVGDATLLAHCSNFLDPFGHLLGMDGTILLAFILGWPANEIVVPIIIMAYMCSNSIMEFESLLDLKTLLVDHGWTWLTAICTMLFCLMHWPCSTTCFTIKKESKSWKWTIISFLTPTLIGMACCFVVANISRIFVPGI</sequence>
<organism evidence="13 14">
    <name type="scientific">Clostridium facile</name>
    <dbReference type="NCBI Taxonomy" id="2763035"/>
    <lineage>
        <taxon>Bacteria</taxon>
        <taxon>Bacillati</taxon>
        <taxon>Bacillota</taxon>
        <taxon>Clostridia</taxon>
        <taxon>Eubacteriales</taxon>
        <taxon>Clostridiaceae</taxon>
        <taxon>Clostridium</taxon>
    </lineage>
</organism>
<dbReference type="PANTHER" id="PTHR43185:SF2">
    <property type="entry name" value="FERROUS IRON TRANSPORT PROTEIN B"/>
    <property type="match status" value="1"/>
</dbReference>
<keyword evidence="5 11" id="KW-0812">Transmembrane</keyword>
<keyword evidence="9 11" id="KW-0472">Membrane</keyword>
<gene>
    <name evidence="13" type="primary">feoB</name>
    <name evidence="13" type="ORF">H8Z77_07200</name>
</gene>
<dbReference type="Pfam" id="PF07664">
    <property type="entry name" value="FeoB_C"/>
    <property type="match status" value="1"/>
</dbReference>
<dbReference type="CDD" id="cd01879">
    <property type="entry name" value="FeoB"/>
    <property type="match status" value="1"/>
</dbReference>
<comment type="function">
    <text evidence="1 11">Probable transporter of a GTP-driven Fe(2+) uptake system.</text>
</comment>
<dbReference type="Gene3D" id="1.10.287.1770">
    <property type="match status" value="1"/>
</dbReference>
<dbReference type="EMBL" id="JACOQK010000001">
    <property type="protein sequence ID" value="MBC5787802.1"/>
    <property type="molecule type" value="Genomic_DNA"/>
</dbReference>
<accession>A0ABR7IRM8</accession>
<dbReference type="InterPro" id="IPR011642">
    <property type="entry name" value="Gate_dom"/>
</dbReference>
<dbReference type="RefSeq" id="WP_186996608.1">
    <property type="nucleotide sequence ID" value="NZ_JACOQK010000001.1"/>
</dbReference>
<evidence type="ECO:0000256" key="2">
    <source>
        <dbReference type="ARBA" id="ARBA00004651"/>
    </source>
</evidence>
<evidence type="ECO:0000313" key="14">
    <source>
        <dbReference type="Proteomes" id="UP000649151"/>
    </source>
</evidence>
<evidence type="ECO:0000256" key="6">
    <source>
        <dbReference type="ARBA" id="ARBA00022741"/>
    </source>
</evidence>
<comment type="similarity">
    <text evidence="11">Belongs to the TRAFAC class TrmE-Era-EngA-EngB-Septin-like GTPase superfamily. FeoB GTPase (TC 9.A.8) family.</text>
</comment>
<evidence type="ECO:0000256" key="3">
    <source>
        <dbReference type="ARBA" id="ARBA00022448"/>
    </source>
</evidence>
<feature type="transmembrane region" description="Helical" evidence="11">
    <location>
        <begin position="548"/>
        <end position="570"/>
    </location>
</feature>
<reference evidence="13 14" key="1">
    <citation type="submission" date="2020-08" db="EMBL/GenBank/DDBJ databases">
        <title>Genome public.</title>
        <authorList>
            <person name="Liu C."/>
            <person name="Sun Q."/>
        </authorList>
    </citation>
    <scope>NUCLEOTIDE SEQUENCE [LARGE SCALE GENOMIC DNA]</scope>
    <source>
        <strain evidence="13 14">NSJ-27</strain>
    </source>
</reference>
<dbReference type="Pfam" id="PF17910">
    <property type="entry name" value="FeoB_Cyto"/>
    <property type="match status" value="1"/>
</dbReference>
<keyword evidence="3 11" id="KW-0813">Transport</keyword>
<feature type="domain" description="FeoB-type G" evidence="12">
    <location>
        <begin position="26"/>
        <end position="188"/>
    </location>
</feature>
<feature type="transmembrane region" description="Helical" evidence="11">
    <location>
        <begin position="487"/>
        <end position="508"/>
    </location>
</feature>
<feature type="transmembrane region" description="Helical" evidence="11">
    <location>
        <begin position="600"/>
        <end position="624"/>
    </location>
</feature>
<evidence type="ECO:0000256" key="9">
    <source>
        <dbReference type="ARBA" id="ARBA00023136"/>
    </source>
</evidence>
<keyword evidence="8 11" id="KW-0342">GTP-binding</keyword>
<dbReference type="PROSITE" id="PS51711">
    <property type="entry name" value="G_FEOB"/>
    <property type="match status" value="1"/>
</dbReference>
<evidence type="ECO:0000259" key="12">
    <source>
        <dbReference type="PROSITE" id="PS51711"/>
    </source>
</evidence>
<evidence type="ECO:0000256" key="8">
    <source>
        <dbReference type="ARBA" id="ARBA00023134"/>
    </source>
</evidence>
<dbReference type="NCBIfam" id="TIGR00437">
    <property type="entry name" value="feoB"/>
    <property type="match status" value="1"/>
</dbReference>
<evidence type="ECO:0000256" key="11">
    <source>
        <dbReference type="RuleBase" id="RU362098"/>
    </source>
</evidence>
<dbReference type="Proteomes" id="UP000649151">
    <property type="component" value="Unassembled WGS sequence"/>
</dbReference>
<dbReference type="SUPFAM" id="SSF52540">
    <property type="entry name" value="P-loop containing nucleoside triphosphate hydrolases"/>
    <property type="match status" value="1"/>
</dbReference>
<dbReference type="InterPro" id="IPR027417">
    <property type="entry name" value="P-loop_NTPase"/>
</dbReference>
<dbReference type="InterPro" id="IPR003373">
    <property type="entry name" value="Fe2_transport_prot-B"/>
</dbReference>
<dbReference type="Gene3D" id="3.40.50.300">
    <property type="entry name" value="P-loop containing nucleotide triphosphate hydrolases"/>
    <property type="match status" value="1"/>
</dbReference>
<protein>
    <recommendedName>
        <fullName evidence="10 11">Ferrous iron transport protein B</fullName>
    </recommendedName>
</protein>
<dbReference type="InterPro" id="IPR050860">
    <property type="entry name" value="FeoB_GTPase"/>
</dbReference>
<comment type="subcellular location">
    <subcellularLocation>
        <location evidence="2 11">Cell membrane</location>
        <topology evidence="2 11">Multi-pass membrane protein</topology>
    </subcellularLocation>
</comment>
<keyword evidence="7 11" id="KW-1133">Transmembrane helix</keyword>
<name>A0ABR7IRM8_9CLOT</name>
<dbReference type="InterPro" id="IPR030389">
    <property type="entry name" value="G_FEOB_dom"/>
</dbReference>
<evidence type="ECO:0000256" key="4">
    <source>
        <dbReference type="ARBA" id="ARBA00022475"/>
    </source>
</evidence>
<feature type="transmembrane region" description="Helical" evidence="11">
    <location>
        <begin position="315"/>
        <end position="333"/>
    </location>
</feature>
<evidence type="ECO:0000256" key="10">
    <source>
        <dbReference type="NCBIfam" id="TIGR00437"/>
    </source>
</evidence>
<keyword evidence="11" id="KW-0408">Iron</keyword>
<feature type="transmembrane region" description="Helical" evidence="11">
    <location>
        <begin position="454"/>
        <end position="481"/>
    </location>
</feature>
<comment type="caution">
    <text evidence="13">The sequence shown here is derived from an EMBL/GenBank/DDBJ whole genome shotgun (WGS) entry which is preliminary data.</text>
</comment>
<dbReference type="PANTHER" id="PTHR43185">
    <property type="entry name" value="FERROUS IRON TRANSPORT PROTEIN B"/>
    <property type="match status" value="1"/>
</dbReference>
<keyword evidence="6" id="KW-0547">Nucleotide-binding</keyword>
<feature type="transmembrane region" description="Helical" evidence="11">
    <location>
        <begin position="378"/>
        <end position="400"/>
    </location>
</feature>
<keyword evidence="14" id="KW-1185">Reference proteome</keyword>
<keyword evidence="11" id="KW-0410">Iron transport</keyword>